<reference evidence="2" key="1">
    <citation type="submission" date="2016-10" db="EMBL/GenBank/DDBJ databases">
        <authorList>
            <person name="Varghese N."/>
            <person name="Submissions S."/>
        </authorList>
    </citation>
    <scope>NUCLEOTIDE SEQUENCE [LARGE SCALE GENOMIC DNA]</scope>
    <source>
        <strain evidence="2">DSM 17934</strain>
    </source>
</reference>
<organism evidence="1 2">
    <name type="scientific">Flavobacterium terrigena</name>
    <dbReference type="NCBI Taxonomy" id="402734"/>
    <lineage>
        <taxon>Bacteria</taxon>
        <taxon>Pseudomonadati</taxon>
        <taxon>Bacteroidota</taxon>
        <taxon>Flavobacteriia</taxon>
        <taxon>Flavobacteriales</taxon>
        <taxon>Flavobacteriaceae</taxon>
        <taxon>Flavobacterium</taxon>
    </lineage>
</organism>
<dbReference type="RefSeq" id="WP_091306703.1">
    <property type="nucleotide sequence ID" value="NZ_CBCSJU010000001.1"/>
</dbReference>
<dbReference type="PROSITE" id="PS51257">
    <property type="entry name" value="PROKAR_LIPOPROTEIN"/>
    <property type="match status" value="1"/>
</dbReference>
<keyword evidence="2" id="KW-1185">Reference proteome</keyword>
<dbReference type="EMBL" id="FNYA01000001">
    <property type="protein sequence ID" value="SEI39192.1"/>
    <property type="molecule type" value="Genomic_DNA"/>
</dbReference>
<proteinExistence type="predicted"/>
<sequence>MKYLLVVVSVLFLSCNSNKSEDKKENCEKPKEELQMYEASEMATLMEQMYVHNVQLRDKIIKNDSLGKLPDYFSNISKAAMTKGKERDAFFNEKAAIFTKAQSEIYTSKNTKESFNTMVNACISCHEVKCGGPIERIKTLYIK</sequence>
<evidence type="ECO:0000313" key="2">
    <source>
        <dbReference type="Proteomes" id="UP000199702"/>
    </source>
</evidence>
<name>A0A1H6QJN3_9FLAO</name>
<dbReference type="Proteomes" id="UP000199702">
    <property type="component" value="Unassembled WGS sequence"/>
</dbReference>
<evidence type="ECO:0008006" key="3">
    <source>
        <dbReference type="Google" id="ProtNLM"/>
    </source>
</evidence>
<dbReference type="AlphaFoldDB" id="A0A1H6QJN3"/>
<accession>A0A1H6QJN3</accession>
<evidence type="ECO:0000313" key="1">
    <source>
        <dbReference type="EMBL" id="SEI39192.1"/>
    </source>
</evidence>
<dbReference type="OrthoDB" id="982229at2"/>
<protein>
    <recommendedName>
        <fullName evidence="3">Cytochrome C</fullName>
    </recommendedName>
</protein>
<gene>
    <name evidence="1" type="ORF">SAMN05660918_0301</name>
</gene>
<dbReference type="STRING" id="402734.SAMN05660918_0301"/>